<protein>
    <submittedName>
        <fullName evidence="3">Oligopeptide transport system substrate-binding protein</fullName>
    </submittedName>
</protein>
<feature type="signal peptide" evidence="1">
    <location>
        <begin position="1"/>
        <end position="20"/>
    </location>
</feature>
<accession>A0A8J7GR78</accession>
<dbReference type="GO" id="GO:0015833">
    <property type="term" value="P:peptide transport"/>
    <property type="evidence" value="ECO:0007669"/>
    <property type="project" value="TreeGrafter"/>
</dbReference>
<dbReference type="PANTHER" id="PTHR30290:SF83">
    <property type="entry name" value="ABC TRANSPORTER SUBSTRATE-BINDING PROTEIN"/>
    <property type="match status" value="1"/>
</dbReference>
<evidence type="ECO:0000259" key="2">
    <source>
        <dbReference type="Pfam" id="PF00496"/>
    </source>
</evidence>
<dbReference type="PROSITE" id="PS51257">
    <property type="entry name" value="PROKAR_LIPOPROTEIN"/>
    <property type="match status" value="1"/>
</dbReference>
<dbReference type="InterPro" id="IPR000914">
    <property type="entry name" value="SBP_5_dom"/>
</dbReference>
<dbReference type="GO" id="GO:1904680">
    <property type="term" value="F:peptide transmembrane transporter activity"/>
    <property type="evidence" value="ECO:0007669"/>
    <property type="project" value="TreeGrafter"/>
</dbReference>
<dbReference type="Gene3D" id="3.40.190.10">
    <property type="entry name" value="Periplasmic binding protein-like II"/>
    <property type="match status" value="1"/>
</dbReference>
<dbReference type="GO" id="GO:0043190">
    <property type="term" value="C:ATP-binding cassette (ABC) transporter complex"/>
    <property type="evidence" value="ECO:0007669"/>
    <property type="project" value="InterPro"/>
</dbReference>
<sequence>MRKFPVAVCAATVLSLLLGACTGGDVSTAPPKPVANSGAIITYSETEPANALVPGNTTEVGGISILGALFRGLLEFDATTAAPRNAVAESITTSDSKVWTIKIKPNWKFQGGDSVTAKSFVDAWNYTAYSPNLMKSASYMAHIQGFDQVNNATPDGKQPGTLPPAKELSGLKIVDDHTFTVTLDAPFSQFYLRLGYAAFYPMPPSFFADRKAFEAHPVGNGPFEFVSYAKGKNLLVKRFDGFSGERKPQIGGIDYRFYADLDQAYADVLADKLDFLSFTPWRATQGNQIDKDLPPSRRTSYKYLGYQSIAFPMFDSRYASRQLRQAISMAIDRPALIQQIFNGGRVPADGLVPPNVQGYVPNQCGELCTYQPQKAKQLFDAVGFAGPITLTSNVDSGNREWVEVVCQSIERTLAHPCVFQPQTTLGEFRTALNNRSITAAYRTAWVAGFPSVENFLNPLFRTNGASNVGQYSNQRVDDLLTRADAAPSREQANSLYQEAERVVLQDMQTIPIWYQSATAAWSSRLHDVHPTLFRELDFYSVTVSK</sequence>
<comment type="caution">
    <text evidence="3">The sequence shown here is derived from an EMBL/GenBank/DDBJ whole genome shotgun (WGS) entry which is preliminary data.</text>
</comment>
<gene>
    <name evidence="3" type="ORF">IW245_002872</name>
</gene>
<dbReference type="InterPro" id="IPR030678">
    <property type="entry name" value="Peptide/Ni-bd"/>
</dbReference>
<keyword evidence="1" id="KW-0732">Signal</keyword>
<feature type="domain" description="Solute-binding protein family 5" evidence="2">
    <location>
        <begin position="83"/>
        <end position="466"/>
    </location>
</feature>
<dbReference type="EMBL" id="JADOUF010000001">
    <property type="protein sequence ID" value="MBG6136678.1"/>
    <property type="molecule type" value="Genomic_DNA"/>
</dbReference>
<dbReference type="SUPFAM" id="SSF53850">
    <property type="entry name" value="Periplasmic binding protein-like II"/>
    <property type="match status" value="1"/>
</dbReference>
<evidence type="ECO:0000313" key="4">
    <source>
        <dbReference type="Proteomes" id="UP000622552"/>
    </source>
</evidence>
<reference evidence="3" key="1">
    <citation type="submission" date="2020-11" db="EMBL/GenBank/DDBJ databases">
        <title>Sequencing the genomes of 1000 actinobacteria strains.</title>
        <authorList>
            <person name="Klenk H.-P."/>
        </authorList>
    </citation>
    <scope>NUCLEOTIDE SEQUENCE</scope>
    <source>
        <strain evidence="3">DSM 45356</strain>
    </source>
</reference>
<proteinExistence type="predicted"/>
<name>A0A8J7GR78_9ACTN</name>
<dbReference type="InterPro" id="IPR039424">
    <property type="entry name" value="SBP_5"/>
</dbReference>
<feature type="chain" id="PRO_5038607398" evidence="1">
    <location>
        <begin position="21"/>
        <end position="545"/>
    </location>
</feature>
<dbReference type="CDD" id="cd00995">
    <property type="entry name" value="PBP2_NikA_DppA_OppA_like"/>
    <property type="match status" value="1"/>
</dbReference>
<dbReference type="AlphaFoldDB" id="A0A8J7GR78"/>
<dbReference type="GO" id="GO:0042597">
    <property type="term" value="C:periplasmic space"/>
    <property type="evidence" value="ECO:0007669"/>
    <property type="project" value="UniProtKB-ARBA"/>
</dbReference>
<dbReference type="PIRSF" id="PIRSF002741">
    <property type="entry name" value="MppA"/>
    <property type="match status" value="1"/>
</dbReference>
<dbReference type="PANTHER" id="PTHR30290">
    <property type="entry name" value="PERIPLASMIC BINDING COMPONENT OF ABC TRANSPORTER"/>
    <property type="match status" value="1"/>
</dbReference>
<dbReference type="Gene3D" id="3.90.76.10">
    <property type="entry name" value="Dipeptide-binding Protein, Domain 1"/>
    <property type="match status" value="1"/>
</dbReference>
<keyword evidence="4" id="KW-1185">Reference proteome</keyword>
<dbReference type="RefSeq" id="WP_197003623.1">
    <property type="nucleotide sequence ID" value="NZ_BONS01000016.1"/>
</dbReference>
<organism evidence="3 4">
    <name type="scientific">Longispora fulva</name>
    <dbReference type="NCBI Taxonomy" id="619741"/>
    <lineage>
        <taxon>Bacteria</taxon>
        <taxon>Bacillati</taxon>
        <taxon>Actinomycetota</taxon>
        <taxon>Actinomycetes</taxon>
        <taxon>Micromonosporales</taxon>
        <taxon>Micromonosporaceae</taxon>
        <taxon>Longispora</taxon>
    </lineage>
</organism>
<evidence type="ECO:0000313" key="3">
    <source>
        <dbReference type="EMBL" id="MBG6136678.1"/>
    </source>
</evidence>
<dbReference type="Gene3D" id="3.10.105.10">
    <property type="entry name" value="Dipeptide-binding Protein, Domain 3"/>
    <property type="match status" value="1"/>
</dbReference>
<dbReference type="Proteomes" id="UP000622552">
    <property type="component" value="Unassembled WGS sequence"/>
</dbReference>
<dbReference type="Pfam" id="PF00496">
    <property type="entry name" value="SBP_bac_5"/>
    <property type="match status" value="1"/>
</dbReference>
<evidence type="ECO:0000256" key="1">
    <source>
        <dbReference type="SAM" id="SignalP"/>
    </source>
</evidence>